<dbReference type="InterPro" id="IPR024185">
    <property type="entry name" value="FTHF_cligase-like_sf"/>
</dbReference>
<feature type="domain" description="LUD" evidence="1">
    <location>
        <begin position="88"/>
        <end position="189"/>
    </location>
</feature>
<evidence type="ECO:0000313" key="3">
    <source>
        <dbReference type="Proteomes" id="UP000501602"/>
    </source>
</evidence>
<dbReference type="Pfam" id="PF02589">
    <property type="entry name" value="LUD_dom"/>
    <property type="match status" value="1"/>
</dbReference>
<dbReference type="Gene3D" id="3.40.50.10420">
    <property type="entry name" value="NagB/RpiA/CoA transferase-like"/>
    <property type="match status" value="1"/>
</dbReference>
<gene>
    <name evidence="2" type="ORF">HER31_09735</name>
</gene>
<dbReference type="SUPFAM" id="SSF100950">
    <property type="entry name" value="NagB/RpiA/CoA transferase-like"/>
    <property type="match status" value="1"/>
</dbReference>
<organism evidence="2 3">
    <name type="scientific">Ferrimonas lipolytica</name>
    <dbReference type="NCBI Taxonomy" id="2724191"/>
    <lineage>
        <taxon>Bacteria</taxon>
        <taxon>Pseudomonadati</taxon>
        <taxon>Pseudomonadota</taxon>
        <taxon>Gammaproteobacteria</taxon>
        <taxon>Alteromonadales</taxon>
        <taxon>Ferrimonadaceae</taxon>
        <taxon>Ferrimonas</taxon>
    </lineage>
</organism>
<protein>
    <submittedName>
        <fullName evidence="2">LUD domain-containing protein</fullName>
    </submittedName>
</protein>
<keyword evidence="3" id="KW-1185">Reference proteome</keyword>
<evidence type="ECO:0000259" key="1">
    <source>
        <dbReference type="Pfam" id="PF02589"/>
    </source>
</evidence>
<name>A0A6H1UDH7_9GAMM</name>
<dbReference type="PANTHER" id="PTHR43682:SF1">
    <property type="entry name" value="LACTATE UTILIZATION PROTEIN C"/>
    <property type="match status" value="1"/>
</dbReference>
<dbReference type="AlphaFoldDB" id="A0A6H1UDH7"/>
<dbReference type="RefSeq" id="WP_168660392.1">
    <property type="nucleotide sequence ID" value="NZ_CP051180.1"/>
</dbReference>
<dbReference type="Proteomes" id="UP000501602">
    <property type="component" value="Chromosome"/>
</dbReference>
<proteinExistence type="predicted"/>
<reference evidence="2 3" key="1">
    <citation type="submission" date="2020-04" db="EMBL/GenBank/DDBJ databases">
        <title>Ferrimonas sp. S7 isolated from sea water.</title>
        <authorList>
            <person name="Bae S.S."/>
            <person name="Baek K."/>
        </authorList>
    </citation>
    <scope>NUCLEOTIDE SEQUENCE [LARGE SCALE GENOMIC DNA]</scope>
    <source>
        <strain evidence="2 3">S7</strain>
    </source>
</reference>
<evidence type="ECO:0000313" key="2">
    <source>
        <dbReference type="EMBL" id="QIZ77131.1"/>
    </source>
</evidence>
<accession>A0A6H1UDH7</accession>
<dbReference type="EMBL" id="CP051180">
    <property type="protein sequence ID" value="QIZ77131.1"/>
    <property type="molecule type" value="Genomic_DNA"/>
</dbReference>
<sequence>MSSRDAILAALEKVKVPHMAMPKITIEPNNQDLAGQYLEMIAKVGGTAIEVTSLVQVQDYLNDKISANEQVLSLVDGVSGNRQLDAQQHDLHNVDLALVPAKFGVAENGAVYVSSQDTGHRVTPFIAENLAALLRRSDLVANMHEAVKQVELNSGELGSFIAGPSKTADIEQALVIGAHGACSMTIFLID</sequence>
<dbReference type="InterPro" id="IPR003741">
    <property type="entry name" value="LUD_dom"/>
</dbReference>
<dbReference type="KEGG" id="fes:HER31_09735"/>
<dbReference type="PANTHER" id="PTHR43682">
    <property type="entry name" value="LACTATE UTILIZATION PROTEIN C"/>
    <property type="match status" value="1"/>
</dbReference>
<dbReference type="InterPro" id="IPR037171">
    <property type="entry name" value="NagB/RpiA_transferase-like"/>
</dbReference>